<dbReference type="InterPro" id="IPR018097">
    <property type="entry name" value="EGF_Ca-bd_CS"/>
</dbReference>
<dbReference type="EMBL" id="GFPF01008694">
    <property type="protein sequence ID" value="MAA19840.1"/>
    <property type="molecule type" value="Transcribed_RNA"/>
</dbReference>
<dbReference type="InterPro" id="IPR009030">
    <property type="entry name" value="Growth_fac_rcpt_cys_sf"/>
</dbReference>
<reference evidence="3" key="1">
    <citation type="journal article" date="2017" name="Parasit. Vectors">
        <title>Sialotranscriptomics of Rhipicephalus zambeziensis reveals intricate expression profiles of secretory proteins and suggests tight temporal transcriptional regulation during blood-feeding.</title>
        <authorList>
            <person name="de Castro M.H."/>
            <person name="de Klerk D."/>
            <person name="Pienaar R."/>
            <person name="Rees D.J.G."/>
            <person name="Mans B.J."/>
        </authorList>
    </citation>
    <scope>NUCLEOTIDE SEQUENCE</scope>
    <source>
        <tissue evidence="3">Salivary glands</tissue>
    </source>
</reference>
<dbReference type="Gene3D" id="2.10.25.10">
    <property type="entry name" value="Laminin"/>
    <property type="match status" value="1"/>
</dbReference>
<keyword evidence="1" id="KW-1015">Disulfide bond</keyword>
<dbReference type="SMART" id="SM00261">
    <property type="entry name" value="FU"/>
    <property type="match status" value="1"/>
</dbReference>
<dbReference type="PROSITE" id="PS01187">
    <property type="entry name" value="EGF_CA"/>
    <property type="match status" value="1"/>
</dbReference>
<feature type="compositionally biased region" description="Acidic residues" evidence="2">
    <location>
        <begin position="74"/>
        <end position="98"/>
    </location>
</feature>
<organism evidence="3">
    <name type="scientific">Rhipicephalus zambeziensis</name>
    <dbReference type="NCBI Taxonomy" id="60191"/>
    <lineage>
        <taxon>Eukaryota</taxon>
        <taxon>Metazoa</taxon>
        <taxon>Ecdysozoa</taxon>
        <taxon>Arthropoda</taxon>
        <taxon>Chelicerata</taxon>
        <taxon>Arachnida</taxon>
        <taxon>Acari</taxon>
        <taxon>Parasitiformes</taxon>
        <taxon>Ixodida</taxon>
        <taxon>Ixodoidea</taxon>
        <taxon>Ixodidae</taxon>
        <taxon>Rhipicephalinae</taxon>
        <taxon>Rhipicephalus</taxon>
        <taxon>Rhipicephalus</taxon>
    </lineage>
</organism>
<dbReference type="SUPFAM" id="SSF57184">
    <property type="entry name" value="Growth factor receptor domain"/>
    <property type="match status" value="1"/>
</dbReference>
<dbReference type="AlphaFoldDB" id="A0A224Z1E8"/>
<sequence>MNEELGCVDIDECIESEENLCEKERNTFCANTPGSYKCMMCDFACEGCTGDGPDHCVKCAKSYVLKDKTCIDATDADEEEGEDDVQYEEPVAESEEPTLPEFTHGDEL</sequence>
<dbReference type="CDD" id="cd00064">
    <property type="entry name" value="FU"/>
    <property type="match status" value="1"/>
</dbReference>
<dbReference type="InterPro" id="IPR006212">
    <property type="entry name" value="Furin_repeat"/>
</dbReference>
<name>A0A224Z1E8_9ACAR</name>
<accession>A0A224Z1E8</accession>
<feature type="region of interest" description="Disordered" evidence="2">
    <location>
        <begin position="74"/>
        <end position="108"/>
    </location>
</feature>
<evidence type="ECO:0000313" key="3">
    <source>
        <dbReference type="EMBL" id="MAA19840.1"/>
    </source>
</evidence>
<dbReference type="GO" id="GO:0005509">
    <property type="term" value="F:calcium ion binding"/>
    <property type="evidence" value="ECO:0007669"/>
    <property type="project" value="InterPro"/>
</dbReference>
<protein>
    <submittedName>
        <fullName evidence="3">Uncharacterized protein</fullName>
    </submittedName>
</protein>
<evidence type="ECO:0000256" key="2">
    <source>
        <dbReference type="SAM" id="MobiDB-lite"/>
    </source>
</evidence>
<evidence type="ECO:0000256" key="1">
    <source>
        <dbReference type="ARBA" id="ARBA00023157"/>
    </source>
</evidence>
<proteinExistence type="predicted"/>